<accession>W9Y7I9</accession>
<dbReference type="EMBL" id="AMGY01000004">
    <property type="protein sequence ID" value="EXJ85221.1"/>
    <property type="molecule type" value="Genomic_DNA"/>
</dbReference>
<keyword evidence="2" id="KW-1185">Reference proteome</keyword>
<dbReference type="STRING" id="1182542.W9Y7I9"/>
<dbReference type="Proteomes" id="UP000019478">
    <property type="component" value="Unassembled WGS sequence"/>
</dbReference>
<dbReference type="SUPFAM" id="SSF56112">
    <property type="entry name" value="Protein kinase-like (PK-like)"/>
    <property type="match status" value="1"/>
</dbReference>
<dbReference type="PANTHER" id="PTHR21310">
    <property type="entry name" value="AMINOGLYCOSIDE PHOSPHOTRANSFERASE-RELATED-RELATED"/>
    <property type="match status" value="1"/>
</dbReference>
<dbReference type="InterPro" id="IPR011009">
    <property type="entry name" value="Kinase-like_dom_sf"/>
</dbReference>
<sequence>MAASHDHKLTLPYFGDDLPGPLPTQEQIDSAEQILVEVGGRKVARVGEHYVVKCGEAVEELEVEAATMSSYGTRHVSTYPRSAHKQQVCLDLRQQIDQLRTLPSLGYFGGVGKQPMPDGIFWTGEGDEQSPGVNGPFYSENELNNALVGKTLLVDKIWNGRGPQRSQFYQRMLPVVLRNHASVFTHADLQRKNIIIQSSSGSKVSLTSNGDFDHLQTADLRVVLVGWEKAGWYPSYWEYCAASWTFRFNDDWPEYLETVLDPWPAENAWLHILRNELWS</sequence>
<comment type="caution">
    <text evidence="1">The sequence shown here is derived from an EMBL/GenBank/DDBJ whole genome shotgun (WGS) entry which is preliminary data.</text>
</comment>
<reference evidence="1 2" key="1">
    <citation type="submission" date="2013-03" db="EMBL/GenBank/DDBJ databases">
        <title>The Genome Sequence of Capronia epimyces CBS 606.96.</title>
        <authorList>
            <consortium name="The Broad Institute Genomics Platform"/>
            <person name="Cuomo C."/>
            <person name="de Hoog S."/>
            <person name="Gorbushina A."/>
            <person name="Walker B."/>
            <person name="Young S.K."/>
            <person name="Zeng Q."/>
            <person name="Gargeya S."/>
            <person name="Fitzgerald M."/>
            <person name="Haas B."/>
            <person name="Abouelleil A."/>
            <person name="Allen A.W."/>
            <person name="Alvarado L."/>
            <person name="Arachchi H.M."/>
            <person name="Berlin A.M."/>
            <person name="Chapman S.B."/>
            <person name="Gainer-Dewar J."/>
            <person name="Goldberg J."/>
            <person name="Griggs A."/>
            <person name="Gujja S."/>
            <person name="Hansen M."/>
            <person name="Howarth C."/>
            <person name="Imamovic A."/>
            <person name="Ireland A."/>
            <person name="Larimer J."/>
            <person name="McCowan C."/>
            <person name="Murphy C."/>
            <person name="Pearson M."/>
            <person name="Poon T.W."/>
            <person name="Priest M."/>
            <person name="Roberts A."/>
            <person name="Saif S."/>
            <person name="Shea T."/>
            <person name="Sisk P."/>
            <person name="Sykes S."/>
            <person name="Wortman J."/>
            <person name="Nusbaum C."/>
            <person name="Birren B."/>
        </authorList>
    </citation>
    <scope>NUCLEOTIDE SEQUENCE [LARGE SCALE GENOMIC DNA]</scope>
    <source>
        <strain evidence="1 2">CBS 606.96</strain>
    </source>
</reference>
<organism evidence="1 2">
    <name type="scientific">Capronia epimyces CBS 606.96</name>
    <dbReference type="NCBI Taxonomy" id="1182542"/>
    <lineage>
        <taxon>Eukaryota</taxon>
        <taxon>Fungi</taxon>
        <taxon>Dikarya</taxon>
        <taxon>Ascomycota</taxon>
        <taxon>Pezizomycotina</taxon>
        <taxon>Eurotiomycetes</taxon>
        <taxon>Chaetothyriomycetidae</taxon>
        <taxon>Chaetothyriales</taxon>
        <taxon>Herpotrichiellaceae</taxon>
        <taxon>Capronia</taxon>
    </lineage>
</organism>
<dbReference type="InterPro" id="IPR051678">
    <property type="entry name" value="AGP_Transferase"/>
</dbReference>
<evidence type="ECO:0008006" key="3">
    <source>
        <dbReference type="Google" id="ProtNLM"/>
    </source>
</evidence>
<evidence type="ECO:0000313" key="1">
    <source>
        <dbReference type="EMBL" id="EXJ85221.1"/>
    </source>
</evidence>
<name>W9Y7I9_9EURO</name>
<dbReference type="AlphaFoldDB" id="W9Y7I9"/>
<dbReference type="HOGENOM" id="CLU_021768_5_1_1"/>
<dbReference type="RefSeq" id="XP_007734206.1">
    <property type="nucleotide sequence ID" value="XM_007736016.1"/>
</dbReference>
<gene>
    <name evidence="1" type="ORF">A1O3_05896</name>
</gene>
<evidence type="ECO:0000313" key="2">
    <source>
        <dbReference type="Proteomes" id="UP000019478"/>
    </source>
</evidence>
<dbReference type="GeneID" id="19170006"/>
<dbReference type="PANTHER" id="PTHR21310:SF48">
    <property type="entry name" value="AMINOGLYCOSIDE PHOSPHOTRANSFERASE DOMAIN-CONTAINING PROTEIN"/>
    <property type="match status" value="1"/>
</dbReference>
<proteinExistence type="predicted"/>
<protein>
    <recommendedName>
        <fullName evidence="3">Aminoglycoside phosphotransferase domain-containing protein</fullName>
    </recommendedName>
</protein>
<dbReference type="eggNOG" id="ENOG502SN24">
    <property type="taxonomic scope" value="Eukaryota"/>
</dbReference>
<dbReference type="OrthoDB" id="4177236at2759"/>